<keyword evidence="5 8" id="KW-1133">Transmembrane helix</keyword>
<keyword evidence="4" id="KW-0732">Signal</keyword>
<feature type="transmembrane region" description="Helical" evidence="8">
    <location>
        <begin position="480"/>
        <end position="499"/>
    </location>
</feature>
<evidence type="ECO:0000313" key="10">
    <source>
        <dbReference type="EMBL" id="KAF9820318.1"/>
    </source>
</evidence>
<dbReference type="PANTHER" id="PTHR31145">
    <property type="entry name" value="INTEGRAL MEMBRANE PROTEIN (AFU_ORTHOLOGUE AFUA_7G01610)"/>
    <property type="match status" value="1"/>
</dbReference>
<comment type="subcellular location">
    <subcellularLocation>
        <location evidence="1">Membrane</location>
        <topology evidence="1">Multi-pass membrane protein</topology>
    </subcellularLocation>
</comment>
<evidence type="ECO:0000256" key="4">
    <source>
        <dbReference type="ARBA" id="ARBA00022729"/>
    </source>
</evidence>
<dbReference type="SMART" id="SM01320">
    <property type="entry name" value="TRP_N"/>
    <property type="match status" value="1"/>
</dbReference>
<feature type="transmembrane region" description="Helical" evidence="8">
    <location>
        <begin position="339"/>
        <end position="365"/>
    </location>
</feature>
<feature type="region of interest" description="Disordered" evidence="7">
    <location>
        <begin position="633"/>
        <end position="760"/>
    </location>
</feature>
<organism evidence="10 11">
    <name type="scientific">Rhodonia placenta</name>
    <dbReference type="NCBI Taxonomy" id="104341"/>
    <lineage>
        <taxon>Eukaryota</taxon>
        <taxon>Fungi</taxon>
        <taxon>Dikarya</taxon>
        <taxon>Basidiomycota</taxon>
        <taxon>Agaricomycotina</taxon>
        <taxon>Agaricomycetes</taxon>
        <taxon>Polyporales</taxon>
        <taxon>Adustoporiaceae</taxon>
        <taxon>Rhodonia</taxon>
    </lineage>
</organism>
<feature type="transmembrane region" description="Helical" evidence="8">
    <location>
        <begin position="386"/>
        <end position="413"/>
    </location>
</feature>
<evidence type="ECO:0000256" key="5">
    <source>
        <dbReference type="ARBA" id="ARBA00022989"/>
    </source>
</evidence>
<evidence type="ECO:0000313" key="11">
    <source>
        <dbReference type="Proteomes" id="UP000639403"/>
    </source>
</evidence>
<dbReference type="Pfam" id="PF06011">
    <property type="entry name" value="TRP"/>
    <property type="match status" value="1"/>
</dbReference>
<evidence type="ECO:0000256" key="8">
    <source>
        <dbReference type="SAM" id="Phobius"/>
    </source>
</evidence>
<evidence type="ECO:0000256" key="1">
    <source>
        <dbReference type="ARBA" id="ARBA00004141"/>
    </source>
</evidence>
<comment type="similarity">
    <text evidence="2">Belongs to the transient receptor potential (TRP) ion channel family.</text>
</comment>
<feature type="transmembrane region" description="Helical" evidence="8">
    <location>
        <begin position="505"/>
        <end position="525"/>
    </location>
</feature>
<evidence type="ECO:0000256" key="6">
    <source>
        <dbReference type="ARBA" id="ARBA00023136"/>
    </source>
</evidence>
<evidence type="ECO:0000256" key="7">
    <source>
        <dbReference type="SAM" id="MobiDB-lite"/>
    </source>
</evidence>
<evidence type="ECO:0000259" key="9">
    <source>
        <dbReference type="SMART" id="SM01320"/>
    </source>
</evidence>
<dbReference type="EMBL" id="JADOXO010000011">
    <property type="protein sequence ID" value="KAF9820318.1"/>
    <property type="molecule type" value="Genomic_DNA"/>
</dbReference>
<dbReference type="Pfam" id="PF14558">
    <property type="entry name" value="TRP_N"/>
    <property type="match status" value="1"/>
</dbReference>
<dbReference type="InterPro" id="IPR032800">
    <property type="entry name" value="TRP_N"/>
</dbReference>
<feature type="transmembrane region" description="Helical" evidence="8">
    <location>
        <begin position="145"/>
        <end position="166"/>
    </location>
</feature>
<dbReference type="InterPro" id="IPR040241">
    <property type="entry name" value="TRP_Flc/Pkd2-like"/>
</dbReference>
<feature type="compositionally biased region" description="Low complexity" evidence="7">
    <location>
        <begin position="712"/>
        <end position="724"/>
    </location>
</feature>
<keyword evidence="6 8" id="KW-0472">Membrane</keyword>
<keyword evidence="3 8" id="KW-0812">Transmembrane</keyword>
<feature type="domain" description="ML-like" evidence="9">
    <location>
        <begin position="1"/>
        <end position="142"/>
    </location>
</feature>
<reference evidence="10" key="2">
    <citation type="journal article" name="Front. Microbiol.">
        <title>Degradative Capacity of Two Strains of Rhodonia placenta: From Phenotype to Genotype.</title>
        <authorList>
            <person name="Kolle M."/>
            <person name="Horta M.A.C."/>
            <person name="Nowrousian M."/>
            <person name="Ohm R.A."/>
            <person name="Benz J.P."/>
            <person name="Pilgard A."/>
        </authorList>
    </citation>
    <scope>NUCLEOTIDE SEQUENCE</scope>
    <source>
        <strain evidence="10">FPRL280</strain>
    </source>
</reference>
<name>A0A8H7P9K9_9APHY</name>
<feature type="transmembrane region" description="Helical" evidence="8">
    <location>
        <begin position="201"/>
        <end position="221"/>
    </location>
</feature>
<feature type="transmembrane region" description="Helical" evidence="8">
    <location>
        <begin position="425"/>
        <end position="446"/>
    </location>
</feature>
<dbReference type="Proteomes" id="UP000639403">
    <property type="component" value="Unassembled WGS sequence"/>
</dbReference>
<dbReference type="PANTHER" id="PTHR31145:SF2">
    <property type="entry name" value="FLAVIN CARRIER PROTEIN 2"/>
    <property type="match status" value="1"/>
</dbReference>
<protein>
    <recommendedName>
        <fullName evidence="9">ML-like domain-containing protein</fullName>
    </recommendedName>
</protein>
<reference evidence="10" key="1">
    <citation type="submission" date="2020-11" db="EMBL/GenBank/DDBJ databases">
        <authorList>
            <person name="Koelle M."/>
            <person name="Horta M.A.C."/>
            <person name="Nowrousian M."/>
            <person name="Ohm R.A."/>
            <person name="Benz P."/>
            <person name="Pilgard A."/>
        </authorList>
    </citation>
    <scope>NUCLEOTIDE SEQUENCE</scope>
    <source>
        <strain evidence="10">FPRL280</strain>
    </source>
</reference>
<evidence type="ECO:0000256" key="3">
    <source>
        <dbReference type="ARBA" id="ARBA00022692"/>
    </source>
</evidence>
<evidence type="ECO:0000256" key="2">
    <source>
        <dbReference type="ARBA" id="ARBA00010642"/>
    </source>
</evidence>
<feature type="compositionally biased region" description="Polar residues" evidence="7">
    <location>
        <begin position="642"/>
        <end position="652"/>
    </location>
</feature>
<dbReference type="AlphaFoldDB" id="A0A8H7P9K9"/>
<feature type="compositionally biased region" description="Basic and acidic residues" evidence="7">
    <location>
        <begin position="749"/>
        <end position="760"/>
    </location>
</feature>
<accession>A0A8H7P9K9</accession>
<comment type="caution">
    <text evidence="10">The sequence shown here is derived from an EMBL/GenBank/DDBJ whole genome shotgun (WGS) entry which is preliminary data.</text>
</comment>
<proteinExistence type="inferred from homology"/>
<dbReference type="InterPro" id="IPR010308">
    <property type="entry name" value="TRP_C"/>
</dbReference>
<sequence length="760" mass="81239">MAVTSSVSYCAPPEEILVQQLDLIYFKANNSISFNVSAASVLSDVNVTANIYLNIYGMQPVNETIDLCKLFGGIICPLPQYNFTGADSLTLPSSLSITSHLPGIAYVIPDLEAFMQLTLIEVGTNNVKACVQATISNGWSMRQYAVEWATAAIAFLALALALWQSVTTGALALAPIRLLDLLGLYQTIAISGLLGLDYPSAYTAFALNFSWALGLFAQSATSPMQTSINNMRRLTGGNSDDASSAGATQFVNRKLSPYNIPQGGASSTSSLSSISLAKVAAEMPTNVTGSYTLHRSPVENATSLISDGGVAVVTAQSSNVLQAGIPIYVNSIGIATADAFMTIFLVGLIYLAVVLAALALGFALYHGARRTAWGQRNLPKLPGLEAGYLPFAHAWGLRAALVAVIPILVFTFYQWTLKDSWLSDLLSVFTLIAIMVFVLPAFYLTLRPHLPRVLARTANATVPASISLSPLTAPFLSERIYYLIPLLLSVVVKALVTAFGHAHGFAQSIIITVIDGFLLLSLCVLKPHRTRHADVLHGYLAIVRFVCSGLLIAFAESIQLMAIPRTAIGIVVAVIFAIAVLVMFFNILVNMGLWKLVKFVVCCGRRSRRTGDHSLSSNPNDSDSAILEKVNGEHDPEKQGHDANTTPGSSQFHLIRPGNPTPPATDVGSHHTPTSAGSHYPSIVSTNTASTTLGDPLPRRWSFQHSRPPSTSEASPSAGSFASSPPTPVSRLPSQRHSRNPSSSAPAPIEERYSHEQIPV</sequence>
<feature type="compositionally biased region" description="Polar residues" evidence="7">
    <location>
        <begin position="671"/>
        <end position="693"/>
    </location>
</feature>
<feature type="transmembrane region" description="Helical" evidence="8">
    <location>
        <begin position="537"/>
        <end position="555"/>
    </location>
</feature>
<dbReference type="GO" id="GO:0016020">
    <property type="term" value="C:membrane"/>
    <property type="evidence" value="ECO:0007669"/>
    <property type="project" value="UniProtKB-SubCell"/>
</dbReference>
<feature type="transmembrane region" description="Helical" evidence="8">
    <location>
        <begin position="567"/>
        <end position="589"/>
    </location>
</feature>
<dbReference type="GO" id="GO:0055085">
    <property type="term" value="P:transmembrane transport"/>
    <property type="evidence" value="ECO:0007669"/>
    <property type="project" value="TreeGrafter"/>
</dbReference>
<gene>
    <name evidence="10" type="ORF">IEO21_01532</name>
</gene>
<dbReference type="GO" id="GO:0009272">
    <property type="term" value="P:fungal-type cell wall biogenesis"/>
    <property type="evidence" value="ECO:0007669"/>
    <property type="project" value="TreeGrafter"/>
</dbReference>